<dbReference type="Proteomes" id="UP000232003">
    <property type="component" value="Chromosome"/>
</dbReference>
<gene>
    <name evidence="2" type="ORF">COO91_00976</name>
</gene>
<accession>A0A2K8SI45</accession>
<protein>
    <submittedName>
        <fullName evidence="2">Uncharacterized protein</fullName>
    </submittedName>
</protein>
<evidence type="ECO:0000313" key="3">
    <source>
        <dbReference type="Proteomes" id="UP000232003"/>
    </source>
</evidence>
<evidence type="ECO:0000256" key="1">
    <source>
        <dbReference type="SAM" id="Coils"/>
    </source>
</evidence>
<evidence type="ECO:0000313" key="2">
    <source>
        <dbReference type="EMBL" id="AUB35119.1"/>
    </source>
</evidence>
<organism evidence="2 3">
    <name type="scientific">Nostoc flagelliforme CCNUN1</name>
    <dbReference type="NCBI Taxonomy" id="2038116"/>
    <lineage>
        <taxon>Bacteria</taxon>
        <taxon>Bacillati</taxon>
        <taxon>Cyanobacteriota</taxon>
        <taxon>Cyanophyceae</taxon>
        <taxon>Nostocales</taxon>
        <taxon>Nostocaceae</taxon>
        <taxon>Nostoc</taxon>
    </lineage>
</organism>
<name>A0A2K8SI45_9NOSO</name>
<dbReference type="RefSeq" id="WP_100897486.1">
    <property type="nucleotide sequence ID" value="NZ_CAWNNC010000001.1"/>
</dbReference>
<feature type="coiled-coil region" evidence="1">
    <location>
        <begin position="53"/>
        <end position="88"/>
    </location>
</feature>
<dbReference type="KEGG" id="nfl:COO91_00976"/>
<dbReference type="AlphaFoldDB" id="A0A2K8SI45"/>
<proteinExistence type="predicted"/>
<keyword evidence="1" id="KW-0175">Coiled coil</keyword>
<keyword evidence="3" id="KW-1185">Reference proteome</keyword>
<dbReference type="EMBL" id="CP024785">
    <property type="protein sequence ID" value="AUB35119.1"/>
    <property type="molecule type" value="Genomic_DNA"/>
</dbReference>
<reference evidence="2 3" key="1">
    <citation type="submission" date="2017-11" db="EMBL/GenBank/DDBJ databases">
        <title>Complete genome of a free-living desiccation-tolerant cyanobacterium and its photosynthetic adaptation to extreme terrestrial habitat.</title>
        <authorList>
            <person name="Shang J."/>
        </authorList>
    </citation>
    <scope>NUCLEOTIDE SEQUENCE [LARGE SCALE GENOMIC DNA]</scope>
    <source>
        <strain evidence="2 3">CCNUN1</strain>
    </source>
</reference>
<sequence length="185" mass="20947">MSPKYFPGYGLQRTAGSVLAVLLFGGGLFAIAKAEEEQEEVEPQLQLNRQLEIKRLELEANTELQNLENLAQTRIEVHEQELKESQAEMFFERNPEAIAHYLPKPEPVPQAVAVETKVVEDIVLEPEPESKLELFFGVELPESPALGVEFWDWQWFNNRADDLPHIRIIAPTNGGKTTSKILKQG</sequence>